<reference evidence="3" key="2">
    <citation type="journal article" date="2013" name="Nat. Commun.">
        <title>Genome of the Chinese tree shrew.</title>
        <authorList>
            <person name="Fan Y."/>
            <person name="Huang Z.Y."/>
            <person name="Cao C.C."/>
            <person name="Chen C.S."/>
            <person name="Chen Y.X."/>
            <person name="Fan D.D."/>
            <person name="He J."/>
            <person name="Hou H.L."/>
            <person name="Hu L."/>
            <person name="Hu X.T."/>
            <person name="Jiang X.T."/>
            <person name="Lai R."/>
            <person name="Lang Y.S."/>
            <person name="Liang B."/>
            <person name="Liao S.G."/>
            <person name="Mu D."/>
            <person name="Ma Y.Y."/>
            <person name="Niu Y.Y."/>
            <person name="Sun X.Q."/>
            <person name="Xia J.Q."/>
            <person name="Xiao J."/>
            <person name="Xiong Z.Q."/>
            <person name="Xu L."/>
            <person name="Yang L."/>
            <person name="Zhang Y."/>
            <person name="Zhao W."/>
            <person name="Zhao X.D."/>
            <person name="Zheng Y.T."/>
            <person name="Zhou J.M."/>
            <person name="Zhu Y.B."/>
            <person name="Zhang G.J."/>
            <person name="Wang J."/>
            <person name="Yao Y.G."/>
        </authorList>
    </citation>
    <scope>NUCLEOTIDE SEQUENCE [LARGE SCALE GENOMIC DNA]</scope>
</reference>
<dbReference type="AlphaFoldDB" id="L9L706"/>
<keyword evidence="3" id="KW-1185">Reference proteome</keyword>
<evidence type="ECO:0000313" key="2">
    <source>
        <dbReference type="EMBL" id="ELW70771.1"/>
    </source>
</evidence>
<name>L9L706_TUPCH</name>
<reference evidence="3" key="1">
    <citation type="submission" date="2012-07" db="EMBL/GenBank/DDBJ databases">
        <title>Genome of the Chinese tree shrew, a rising model animal genetically related to primates.</title>
        <authorList>
            <person name="Zhang G."/>
            <person name="Fan Y."/>
            <person name="Yao Y."/>
            <person name="Huang Z."/>
        </authorList>
    </citation>
    <scope>NUCLEOTIDE SEQUENCE [LARGE SCALE GENOMIC DNA]</scope>
</reference>
<organism evidence="2 3">
    <name type="scientific">Tupaia chinensis</name>
    <name type="common">Chinese tree shrew</name>
    <name type="synonym">Tupaia belangeri chinensis</name>
    <dbReference type="NCBI Taxonomy" id="246437"/>
    <lineage>
        <taxon>Eukaryota</taxon>
        <taxon>Metazoa</taxon>
        <taxon>Chordata</taxon>
        <taxon>Craniata</taxon>
        <taxon>Vertebrata</taxon>
        <taxon>Euteleostomi</taxon>
        <taxon>Mammalia</taxon>
        <taxon>Eutheria</taxon>
        <taxon>Euarchontoglires</taxon>
        <taxon>Scandentia</taxon>
        <taxon>Tupaiidae</taxon>
        <taxon>Tupaia</taxon>
    </lineage>
</organism>
<dbReference type="Proteomes" id="UP000011518">
    <property type="component" value="Unassembled WGS sequence"/>
</dbReference>
<gene>
    <name evidence="2" type="ORF">TREES_T100011553</name>
</gene>
<feature type="region of interest" description="Disordered" evidence="1">
    <location>
        <begin position="186"/>
        <end position="206"/>
    </location>
</feature>
<sequence>MHITPANKEKAPSSIQLVLGVVRLAWSRERNGTASRTSSKARGLEQRREEEIETCPIENATGAGGEREHGYGTAGDTLRMEDYTGRGRTGVLRKSDYLEAGTLELPRRGHVLKWDEAVRAGEGYTSKACEVSQVGLRNWKCHAGPNPGRPIGRGTFWGSRRSSPFSDPPLVGSGKMGEWRQKIWSQAAQSQHSTPSVHSMTMAGSP</sequence>
<accession>L9L706</accession>
<dbReference type="EMBL" id="KB320485">
    <property type="protein sequence ID" value="ELW70771.1"/>
    <property type="molecule type" value="Genomic_DNA"/>
</dbReference>
<protein>
    <submittedName>
        <fullName evidence="2">Uncharacterized protein</fullName>
    </submittedName>
</protein>
<evidence type="ECO:0000256" key="1">
    <source>
        <dbReference type="SAM" id="MobiDB-lite"/>
    </source>
</evidence>
<proteinExistence type="predicted"/>
<dbReference type="InParanoid" id="L9L706"/>
<feature type="region of interest" description="Disordered" evidence="1">
    <location>
        <begin position="30"/>
        <end position="81"/>
    </location>
</feature>
<evidence type="ECO:0000313" key="3">
    <source>
        <dbReference type="Proteomes" id="UP000011518"/>
    </source>
</evidence>